<name>A0A6H0SHP9_9MICC</name>
<reference evidence="7 8" key="1">
    <citation type="submission" date="2018-09" db="EMBL/GenBank/DDBJ databases">
        <title>Glutamicibacter mishrai S5-52T (LMG 29155T = KCTC 39846T).</title>
        <authorList>
            <person name="Das S.K."/>
        </authorList>
    </citation>
    <scope>NUCLEOTIDE SEQUENCE [LARGE SCALE GENOMIC DNA]</scope>
    <source>
        <strain evidence="7 8">S5-52</strain>
    </source>
</reference>
<feature type="transmembrane region" description="Helical" evidence="6">
    <location>
        <begin position="53"/>
        <end position="75"/>
    </location>
</feature>
<dbReference type="PANTHER" id="PTHR37955:SF1">
    <property type="entry name" value="DEP DOMAIN-CONTAINING PROTEIN"/>
    <property type="match status" value="1"/>
</dbReference>
<dbReference type="PANTHER" id="PTHR37955">
    <property type="entry name" value="TELLURITE RESISTANCE PROTEIN TEHA"/>
    <property type="match status" value="1"/>
</dbReference>
<feature type="compositionally biased region" description="Basic and acidic residues" evidence="5">
    <location>
        <begin position="10"/>
        <end position="20"/>
    </location>
</feature>
<evidence type="ECO:0008006" key="9">
    <source>
        <dbReference type="Google" id="ProtNLM"/>
    </source>
</evidence>
<dbReference type="RefSeq" id="WP_172511198.1">
    <property type="nucleotide sequence ID" value="NZ_CP032549.1"/>
</dbReference>
<dbReference type="Pfam" id="PF03595">
    <property type="entry name" value="SLAC1"/>
    <property type="match status" value="1"/>
</dbReference>
<keyword evidence="3 6" id="KW-1133">Transmembrane helix</keyword>
<evidence type="ECO:0000256" key="3">
    <source>
        <dbReference type="ARBA" id="ARBA00022989"/>
    </source>
</evidence>
<proteinExistence type="predicted"/>
<feature type="transmembrane region" description="Helical" evidence="6">
    <location>
        <begin position="154"/>
        <end position="172"/>
    </location>
</feature>
<dbReference type="InterPro" id="IPR052951">
    <property type="entry name" value="Tellurite_res_ion_channel"/>
</dbReference>
<dbReference type="InterPro" id="IPR004695">
    <property type="entry name" value="SLAC1/Mae1/Ssu1/TehA"/>
</dbReference>
<keyword evidence="2 6" id="KW-0812">Transmembrane</keyword>
<evidence type="ECO:0000313" key="8">
    <source>
        <dbReference type="Proteomes" id="UP000502331"/>
    </source>
</evidence>
<feature type="transmembrane region" description="Helical" evidence="6">
    <location>
        <begin position="121"/>
        <end position="142"/>
    </location>
</feature>
<organism evidence="7 8">
    <name type="scientific">Glutamicibacter mishrai</name>
    <dbReference type="NCBI Taxonomy" id="1775880"/>
    <lineage>
        <taxon>Bacteria</taxon>
        <taxon>Bacillati</taxon>
        <taxon>Actinomycetota</taxon>
        <taxon>Actinomycetes</taxon>
        <taxon>Micrococcales</taxon>
        <taxon>Micrococcaceae</taxon>
        <taxon>Glutamicibacter</taxon>
    </lineage>
</organism>
<feature type="region of interest" description="Disordered" evidence="5">
    <location>
        <begin position="1"/>
        <end position="20"/>
    </location>
</feature>
<evidence type="ECO:0000256" key="4">
    <source>
        <dbReference type="ARBA" id="ARBA00023136"/>
    </source>
</evidence>
<sequence>MTHSPQATVERARHSAGDSRRLRHSTLGISLGFGGAGSAWSLAHLYFGAPAFISEILFGASALWWLIVTAARAPLTPRRFAYLRDDFRNPSDGPLLAYIPIIALLLTSHYGPHLGSTAQSALSLGFVALLSLVCARLLAVWLSGEMQLEHIHPGYALPVIAGPFIASMTLTATGFPSLAVGAIAVGGFYWLSMGTIIFLRLLHGPDLPRPLKPTLAVLVTPPVTAGLAWFSLRNGILDAVQQGLAGIIVLLLLMQIFLASRYLRGGFHIGWWALAFPTGAMASYAIRWSISSQSSTSDVIAWIALAFSAILLVALMVCTILSARRPSTQAAQQD</sequence>
<dbReference type="GO" id="GO:0046583">
    <property type="term" value="F:monoatomic cation efflux transmembrane transporter activity"/>
    <property type="evidence" value="ECO:0007669"/>
    <property type="project" value="TreeGrafter"/>
</dbReference>
<keyword evidence="4 6" id="KW-0472">Membrane</keyword>
<evidence type="ECO:0000256" key="2">
    <source>
        <dbReference type="ARBA" id="ARBA00022692"/>
    </source>
</evidence>
<feature type="transmembrane region" description="Helical" evidence="6">
    <location>
        <begin position="95"/>
        <end position="115"/>
    </location>
</feature>
<keyword evidence="8" id="KW-1185">Reference proteome</keyword>
<dbReference type="AlphaFoldDB" id="A0A6H0SHP9"/>
<dbReference type="GO" id="GO:0005886">
    <property type="term" value="C:plasma membrane"/>
    <property type="evidence" value="ECO:0007669"/>
    <property type="project" value="TreeGrafter"/>
</dbReference>
<feature type="transmembrane region" description="Helical" evidence="6">
    <location>
        <begin position="269"/>
        <end position="287"/>
    </location>
</feature>
<feature type="transmembrane region" description="Helical" evidence="6">
    <location>
        <begin position="299"/>
        <end position="323"/>
    </location>
</feature>
<feature type="transmembrane region" description="Helical" evidence="6">
    <location>
        <begin position="214"/>
        <end position="232"/>
    </location>
</feature>
<evidence type="ECO:0000313" key="7">
    <source>
        <dbReference type="EMBL" id="QIV86071.1"/>
    </source>
</evidence>
<dbReference type="Gene3D" id="1.50.10.150">
    <property type="entry name" value="Voltage-dependent anion channel"/>
    <property type="match status" value="1"/>
</dbReference>
<feature type="transmembrane region" description="Helical" evidence="6">
    <location>
        <begin position="27"/>
        <end position="47"/>
    </location>
</feature>
<dbReference type="InterPro" id="IPR038665">
    <property type="entry name" value="Voltage-dep_anion_channel_sf"/>
</dbReference>
<comment type="subcellular location">
    <subcellularLocation>
        <location evidence="1">Membrane</location>
        <topology evidence="1">Multi-pass membrane protein</topology>
    </subcellularLocation>
</comment>
<protein>
    <recommendedName>
        <fullName evidence="9">TDT family transporter</fullName>
    </recommendedName>
</protein>
<dbReference type="Proteomes" id="UP000502331">
    <property type="component" value="Chromosome"/>
</dbReference>
<feature type="transmembrane region" description="Helical" evidence="6">
    <location>
        <begin position="178"/>
        <end position="202"/>
    </location>
</feature>
<gene>
    <name evidence="7" type="ORF">D3791_02390</name>
</gene>
<accession>A0A6H0SHP9</accession>
<dbReference type="EMBL" id="CP032549">
    <property type="protein sequence ID" value="QIV86071.1"/>
    <property type="molecule type" value="Genomic_DNA"/>
</dbReference>
<feature type="transmembrane region" description="Helical" evidence="6">
    <location>
        <begin position="244"/>
        <end position="262"/>
    </location>
</feature>
<evidence type="ECO:0000256" key="6">
    <source>
        <dbReference type="SAM" id="Phobius"/>
    </source>
</evidence>
<evidence type="ECO:0000256" key="1">
    <source>
        <dbReference type="ARBA" id="ARBA00004141"/>
    </source>
</evidence>
<evidence type="ECO:0000256" key="5">
    <source>
        <dbReference type="SAM" id="MobiDB-lite"/>
    </source>
</evidence>